<dbReference type="Proteomes" id="UP000664277">
    <property type="component" value="Unassembled WGS sequence"/>
</dbReference>
<dbReference type="SUPFAM" id="SSF51445">
    <property type="entry name" value="(Trans)glycosidases"/>
    <property type="match status" value="1"/>
</dbReference>
<dbReference type="GO" id="GO:0005980">
    <property type="term" value="P:glycogen catabolic process"/>
    <property type="evidence" value="ECO:0007669"/>
    <property type="project" value="InterPro"/>
</dbReference>
<dbReference type="InterPro" id="IPR013783">
    <property type="entry name" value="Ig-like_fold"/>
</dbReference>
<name>A0A8J7TL13_9BACT</name>
<dbReference type="InterPro" id="IPR014756">
    <property type="entry name" value="Ig_E-set"/>
</dbReference>
<sequence length="726" mass="82411">MRILPGKPYPLGATWDGMGVNFAIFSEHASKVELCLFDSPESKHESTRIELTEYNNQIYHVYLKDIRPNQVYGYRVYGPYDPETGMRFNPNKILVDPYAKSIVRTGTWDDSLFGYEVGAKTADLSFDGRDSAPYAPLCAVVDQSFTWGNDTPPNTPWHNTIIYEAHVKGMTALHPDIDPELRGTYAAMASEPIIRHLKKLGVTALEIMPIHSRSDNQNLVEAGLNNYWGYNTLGYFAPDLRYSHYKGATEEVREFKMMVRALHAAGIEVILDVVYNHTAEGNHLGPTLSFRGVDNASYYRVGGEKTKRFYIDTTGCGNTLNMTHPRVLQLIMDSLRYWVQEMHVDGFRFDLASALARELYEVDKLSSFFDIIQQDPVISQVKLIAEPWDLGEGGYQVGNFPVLWTEWNGQYRDTVRSFVKGDQGLLGQVATRLAGSSDLYAHSGRSPHASINFVTCHDGFTLKDLVSYNQKHNMANLENNRDGENNNHSWNCGAEGETENAKVKAIRQKQRKNLMALLMLSLGVPMISGGDEIGRTQKGNNNAYCQDNEISWTHWNLSEEDEDFLHFVQKLAAIRHSQPVLNRRKFFKGQVHEAIADGHGQVKDIVWLNPDGTEMGDKDWDPKRLYFGVMFEGSSIDDTDEDGRPIVGSTLLLICNSYWDDIQFTLPPNLVSNYWRMFAPQRTDKTWKLHFETSGKLSPSCWPLQSSFRLEGRSLALFELTDKERT</sequence>
<proteinExistence type="inferred from homology"/>
<dbReference type="Pfam" id="PF00128">
    <property type="entry name" value="Alpha-amylase"/>
    <property type="match status" value="2"/>
</dbReference>
<keyword evidence="2" id="KW-0378">Hydrolase</keyword>
<dbReference type="SUPFAM" id="SSF81296">
    <property type="entry name" value="E set domains"/>
    <property type="match status" value="1"/>
</dbReference>
<dbReference type="Gene3D" id="2.60.40.10">
    <property type="entry name" value="Immunoglobulins"/>
    <property type="match status" value="1"/>
</dbReference>
<dbReference type="InterPro" id="IPR006047">
    <property type="entry name" value="GH13_cat_dom"/>
</dbReference>
<dbReference type="InterPro" id="IPR017853">
    <property type="entry name" value="GH"/>
</dbReference>
<dbReference type="InterPro" id="IPR004193">
    <property type="entry name" value="Glyco_hydro_13_N"/>
</dbReference>
<dbReference type="PANTHER" id="PTHR43002">
    <property type="entry name" value="GLYCOGEN DEBRANCHING ENZYME"/>
    <property type="match status" value="1"/>
</dbReference>
<evidence type="ECO:0000313" key="5">
    <source>
        <dbReference type="EMBL" id="MBN8660565.1"/>
    </source>
</evidence>
<evidence type="ECO:0000259" key="4">
    <source>
        <dbReference type="SMART" id="SM00642"/>
    </source>
</evidence>
<dbReference type="InterPro" id="IPR013780">
    <property type="entry name" value="Glyco_hydro_b"/>
</dbReference>
<dbReference type="AlphaFoldDB" id="A0A8J7TL13"/>
<accession>A0A8J7TL13</accession>
<evidence type="ECO:0000313" key="6">
    <source>
        <dbReference type="Proteomes" id="UP000664277"/>
    </source>
</evidence>
<evidence type="ECO:0000256" key="1">
    <source>
        <dbReference type="ARBA" id="ARBA00008061"/>
    </source>
</evidence>
<dbReference type="CDD" id="cd02856">
    <property type="entry name" value="E_set_GDE_Isoamylase_N"/>
    <property type="match status" value="1"/>
</dbReference>
<gene>
    <name evidence="5" type="primary">glgX</name>
    <name evidence="5" type="ORF">J0M35_09400</name>
</gene>
<organism evidence="5 6">
    <name type="scientific">Candidatus Obscuribacter phosphatis</name>
    <dbReference type="NCBI Taxonomy" id="1906157"/>
    <lineage>
        <taxon>Bacteria</taxon>
        <taxon>Bacillati</taxon>
        <taxon>Candidatus Melainabacteria</taxon>
        <taxon>Candidatus Obscuribacterales</taxon>
        <taxon>Candidatus Obscuribacteraceae</taxon>
        <taxon>Candidatus Obscuribacter</taxon>
    </lineage>
</organism>
<feature type="domain" description="Glycosyl hydrolase family 13 catalytic" evidence="4">
    <location>
        <begin position="139"/>
        <end position="575"/>
    </location>
</feature>
<dbReference type="Gene3D" id="2.60.40.1180">
    <property type="entry name" value="Golgi alpha-mannosidase II"/>
    <property type="match status" value="1"/>
</dbReference>
<dbReference type="InterPro" id="IPR011837">
    <property type="entry name" value="Glycogen_debranch_GlgX"/>
</dbReference>
<reference evidence="5" key="1">
    <citation type="submission" date="2021-02" db="EMBL/GenBank/DDBJ databases">
        <title>Genome-Resolved Metagenomics of a Microbial Community Performing Photosynthetic Biological Nutrient Removal.</title>
        <authorList>
            <person name="Mcdaniel E.A."/>
        </authorList>
    </citation>
    <scope>NUCLEOTIDE SEQUENCE</scope>
    <source>
        <strain evidence="5">UWPOB_OBS1</strain>
    </source>
</reference>
<dbReference type="InterPro" id="IPR044505">
    <property type="entry name" value="GlgX_Isoamylase_N_E_set"/>
</dbReference>
<evidence type="ECO:0000256" key="3">
    <source>
        <dbReference type="ARBA" id="ARBA00023295"/>
    </source>
</evidence>
<comment type="caution">
    <text evidence="5">The sequence shown here is derived from an EMBL/GenBank/DDBJ whole genome shotgun (WGS) entry which is preliminary data.</text>
</comment>
<dbReference type="CDD" id="cd11326">
    <property type="entry name" value="AmyAc_Glg_debranch"/>
    <property type="match status" value="1"/>
</dbReference>
<dbReference type="NCBIfam" id="TIGR02100">
    <property type="entry name" value="glgX_debranch"/>
    <property type="match status" value="1"/>
</dbReference>
<dbReference type="SMART" id="SM00642">
    <property type="entry name" value="Aamy"/>
    <property type="match status" value="1"/>
</dbReference>
<comment type="similarity">
    <text evidence="1">Belongs to the glycosyl hydrolase 13 family.</text>
</comment>
<dbReference type="Pfam" id="PF02922">
    <property type="entry name" value="CBM_48"/>
    <property type="match status" value="1"/>
</dbReference>
<evidence type="ECO:0000256" key="2">
    <source>
        <dbReference type="ARBA" id="ARBA00022801"/>
    </source>
</evidence>
<dbReference type="SUPFAM" id="SSF51011">
    <property type="entry name" value="Glycosyl hydrolase domain"/>
    <property type="match status" value="1"/>
</dbReference>
<dbReference type="GO" id="GO:0004135">
    <property type="term" value="F:amylo-alpha-1,6-glucosidase activity"/>
    <property type="evidence" value="ECO:0007669"/>
    <property type="project" value="InterPro"/>
</dbReference>
<dbReference type="EMBL" id="JAFLCK010000011">
    <property type="protein sequence ID" value="MBN8660565.1"/>
    <property type="molecule type" value="Genomic_DNA"/>
</dbReference>
<keyword evidence="3" id="KW-0326">Glycosidase</keyword>
<dbReference type="Gene3D" id="3.20.20.80">
    <property type="entry name" value="Glycosidases"/>
    <property type="match status" value="1"/>
</dbReference>
<protein>
    <submittedName>
        <fullName evidence="5">Glycogen debranching protein GlgX</fullName>
    </submittedName>
</protein>